<protein>
    <recommendedName>
        <fullName evidence="12">p53 DNA-binding domain-containing protein</fullName>
    </recommendedName>
</protein>
<dbReference type="EMBL" id="LR900646">
    <property type="protein sequence ID" value="CAD7246422.1"/>
    <property type="molecule type" value="Genomic_DNA"/>
</dbReference>
<dbReference type="InterPro" id="IPR002117">
    <property type="entry name" value="p53_tumour_suppressor"/>
</dbReference>
<evidence type="ECO:0000256" key="10">
    <source>
        <dbReference type="ARBA" id="ARBA00023242"/>
    </source>
</evidence>
<comment type="similarity">
    <text evidence="2">Belongs to the p53 family.</text>
</comment>
<evidence type="ECO:0000256" key="11">
    <source>
        <dbReference type="PIRSR" id="PIRSR602117-1"/>
    </source>
</evidence>
<comment type="cofactor">
    <cofactor evidence="11">
        <name>Zn(2+)</name>
        <dbReference type="ChEBI" id="CHEBI:29105"/>
    </cofactor>
    <text evidence="11">Binds 1 zinc ion per subunit.</text>
</comment>
<organism evidence="13">
    <name type="scientific">Darwinula stevensoni</name>
    <dbReference type="NCBI Taxonomy" id="69355"/>
    <lineage>
        <taxon>Eukaryota</taxon>
        <taxon>Metazoa</taxon>
        <taxon>Ecdysozoa</taxon>
        <taxon>Arthropoda</taxon>
        <taxon>Crustacea</taxon>
        <taxon>Oligostraca</taxon>
        <taxon>Ostracoda</taxon>
        <taxon>Podocopa</taxon>
        <taxon>Podocopida</taxon>
        <taxon>Darwinulocopina</taxon>
        <taxon>Darwinuloidea</taxon>
        <taxon>Darwinulidae</taxon>
        <taxon>Darwinula</taxon>
    </lineage>
</organism>
<dbReference type="PRINTS" id="PR00386">
    <property type="entry name" value="P53SUPPRESSR"/>
</dbReference>
<dbReference type="OrthoDB" id="5915660at2759"/>
<feature type="binding site" evidence="11">
    <location>
        <position position="286"/>
    </location>
    <ligand>
        <name>Zn(2+)</name>
        <dbReference type="ChEBI" id="CHEBI:29105"/>
    </ligand>
</feature>
<dbReference type="GO" id="GO:0046872">
    <property type="term" value="F:metal ion binding"/>
    <property type="evidence" value="ECO:0007669"/>
    <property type="project" value="UniProtKB-KW"/>
</dbReference>
<evidence type="ECO:0000256" key="9">
    <source>
        <dbReference type="ARBA" id="ARBA00023163"/>
    </source>
</evidence>
<feature type="binding site" evidence="11">
    <location>
        <position position="289"/>
    </location>
    <ligand>
        <name>Zn(2+)</name>
        <dbReference type="ChEBI" id="CHEBI:29105"/>
    </ligand>
</feature>
<keyword evidence="5 11" id="KW-0862">Zinc</keyword>
<name>A0A7R9A701_9CRUS</name>
<evidence type="ECO:0000313" key="13">
    <source>
        <dbReference type="EMBL" id="CAD7246422.1"/>
    </source>
</evidence>
<dbReference type="GO" id="GO:0006915">
    <property type="term" value="P:apoptotic process"/>
    <property type="evidence" value="ECO:0007669"/>
    <property type="project" value="UniProtKB-KW"/>
</dbReference>
<dbReference type="CDD" id="cd08367">
    <property type="entry name" value="P53"/>
    <property type="match status" value="1"/>
</dbReference>
<keyword evidence="7" id="KW-0238">DNA-binding</keyword>
<evidence type="ECO:0000313" key="14">
    <source>
        <dbReference type="Proteomes" id="UP000677054"/>
    </source>
</evidence>
<keyword evidence="4 11" id="KW-0479">Metal-binding</keyword>
<keyword evidence="8" id="KW-0010">Activator</keyword>
<evidence type="ECO:0000256" key="8">
    <source>
        <dbReference type="ARBA" id="ARBA00023159"/>
    </source>
</evidence>
<keyword evidence="14" id="KW-1185">Reference proteome</keyword>
<gene>
    <name evidence="13" type="ORF">DSTB1V02_LOCUS6272</name>
</gene>
<evidence type="ECO:0000256" key="7">
    <source>
        <dbReference type="ARBA" id="ARBA00023125"/>
    </source>
</evidence>
<dbReference type="GO" id="GO:0000978">
    <property type="term" value="F:RNA polymerase II cis-regulatory region sequence-specific DNA binding"/>
    <property type="evidence" value="ECO:0007669"/>
    <property type="project" value="TreeGrafter"/>
</dbReference>
<comment type="subcellular location">
    <subcellularLocation>
        <location evidence="1">Nucleus</location>
    </subcellularLocation>
</comment>
<dbReference type="PANTHER" id="PTHR11447:SF16">
    <property type="entry name" value="P53 PROTEIN LONG FORM VARIANT 1"/>
    <property type="match status" value="1"/>
</dbReference>
<feature type="binding site" evidence="11">
    <location>
        <position position="356"/>
    </location>
    <ligand>
        <name>Zn(2+)</name>
        <dbReference type="ChEBI" id="CHEBI:29105"/>
    </ligand>
</feature>
<dbReference type="Pfam" id="PF00870">
    <property type="entry name" value="P53"/>
    <property type="match status" value="1"/>
</dbReference>
<evidence type="ECO:0000256" key="1">
    <source>
        <dbReference type="ARBA" id="ARBA00004123"/>
    </source>
</evidence>
<evidence type="ECO:0000256" key="4">
    <source>
        <dbReference type="ARBA" id="ARBA00022723"/>
    </source>
</evidence>
<keyword evidence="9" id="KW-0804">Transcription</keyword>
<dbReference type="InterPro" id="IPR011615">
    <property type="entry name" value="p53_DNA-bd"/>
</dbReference>
<evidence type="ECO:0000256" key="2">
    <source>
        <dbReference type="ARBA" id="ARBA00006167"/>
    </source>
</evidence>
<keyword evidence="6" id="KW-0805">Transcription regulation</keyword>
<evidence type="ECO:0000256" key="6">
    <source>
        <dbReference type="ARBA" id="ARBA00023015"/>
    </source>
</evidence>
<dbReference type="GO" id="GO:0000981">
    <property type="term" value="F:DNA-binding transcription factor activity, RNA polymerase II-specific"/>
    <property type="evidence" value="ECO:0007669"/>
    <property type="project" value="TreeGrafter"/>
</dbReference>
<sequence>MRQYGLSDYPSGMQARFLVSPYTSMSTDNLRLVILELGNSSQSFIDVASVRLKGYRYLSTKSEKTIAKESGWRSEELSIAMNVSEAGTSGVEGSDLDPSDRGMDSESLFAMEIYKEMKRNVRNLIHVSDSEGLSSGDEVPRFVLGIQDSLDTMLPLAEGEVTSQEITCRPAGSNECHMTIWEPIGYEAHTVDLDYKMESAGILHDPVPATTNWEGYHGFTVSFPESTSFSSGTWTWSAILGKLFVEMKKTCPFQVHIRRYGHAPLCIRAMMVYASPHYIQYAVNRCPHHAEPNHVSNKGYMRNEELLQHVVRADHQNAKYERSSRGRHSVVIPLDRPSPGTEFTTLLFQFSCLGSCPGGINGRTTKLLLTLETRSGEVVGRSALDLKICACPLRDRRQEERKVERRRDDCSVRIPAVKRTVVKGAHPHSYGMRPQGRDDPHCETFTTRMAVGILTMQDMMQFVDFLHQRHPHVFKEYEQSRFQRRSNHPHE</sequence>
<dbReference type="InterPro" id="IPR012346">
    <property type="entry name" value="p53/RUNT-type_TF_DNA-bd_sf"/>
</dbReference>
<keyword evidence="10" id="KW-0539">Nucleus</keyword>
<feature type="domain" description="p53 DNA-binding" evidence="12">
    <location>
        <begin position="211"/>
        <end position="402"/>
    </location>
</feature>
<dbReference type="AlphaFoldDB" id="A0A7R9A701"/>
<reference evidence="13" key="1">
    <citation type="submission" date="2020-11" db="EMBL/GenBank/DDBJ databases">
        <authorList>
            <person name="Tran Van P."/>
        </authorList>
    </citation>
    <scope>NUCLEOTIDE SEQUENCE</scope>
</reference>
<keyword evidence="3" id="KW-0053">Apoptosis</keyword>
<feature type="binding site" evidence="11">
    <location>
        <position position="352"/>
    </location>
    <ligand>
        <name>Zn(2+)</name>
        <dbReference type="ChEBI" id="CHEBI:29105"/>
    </ligand>
</feature>
<proteinExistence type="inferred from homology"/>
<dbReference type="GO" id="GO:0005634">
    <property type="term" value="C:nucleus"/>
    <property type="evidence" value="ECO:0007669"/>
    <property type="project" value="UniProtKB-SubCell"/>
</dbReference>
<evidence type="ECO:0000256" key="3">
    <source>
        <dbReference type="ARBA" id="ARBA00022703"/>
    </source>
</evidence>
<dbReference type="Proteomes" id="UP000677054">
    <property type="component" value="Unassembled WGS sequence"/>
</dbReference>
<accession>A0A7R9A701</accession>
<dbReference type="PANTHER" id="PTHR11447">
    <property type="entry name" value="CELLULAR TUMOR ANTIGEN P53"/>
    <property type="match status" value="1"/>
</dbReference>
<dbReference type="SUPFAM" id="SSF49417">
    <property type="entry name" value="p53-like transcription factors"/>
    <property type="match status" value="1"/>
</dbReference>
<evidence type="ECO:0000259" key="12">
    <source>
        <dbReference type="Pfam" id="PF00870"/>
    </source>
</evidence>
<evidence type="ECO:0000256" key="5">
    <source>
        <dbReference type="ARBA" id="ARBA00022833"/>
    </source>
</evidence>
<dbReference type="EMBL" id="CAJPEV010001129">
    <property type="protein sequence ID" value="CAG0890894.1"/>
    <property type="molecule type" value="Genomic_DNA"/>
</dbReference>
<dbReference type="Gene3D" id="2.60.40.720">
    <property type="match status" value="1"/>
</dbReference>
<dbReference type="InterPro" id="IPR008967">
    <property type="entry name" value="p53-like_TF_DNA-bd_sf"/>
</dbReference>